<feature type="region of interest" description="Disordered" evidence="1">
    <location>
        <begin position="28"/>
        <end position="57"/>
    </location>
</feature>
<evidence type="ECO:0000256" key="1">
    <source>
        <dbReference type="SAM" id="MobiDB-lite"/>
    </source>
</evidence>
<evidence type="ECO:0000313" key="4">
    <source>
        <dbReference type="Proteomes" id="UP000199088"/>
    </source>
</evidence>
<protein>
    <recommendedName>
        <fullName evidence="5">Htaa protein</fullName>
    </recommendedName>
</protein>
<feature type="compositionally biased region" description="Low complexity" evidence="1">
    <location>
        <begin position="28"/>
        <end position="51"/>
    </location>
</feature>
<dbReference type="Proteomes" id="UP000199088">
    <property type="component" value="Unassembled WGS sequence"/>
</dbReference>
<evidence type="ECO:0000313" key="3">
    <source>
        <dbReference type="EMBL" id="SDP01112.1"/>
    </source>
</evidence>
<name>A0A1H0P7T9_9ACTN</name>
<keyword evidence="2" id="KW-0732">Signal</keyword>
<evidence type="ECO:0008006" key="5">
    <source>
        <dbReference type="Google" id="ProtNLM"/>
    </source>
</evidence>
<dbReference type="STRING" id="1052260.SAMN05660199_02999"/>
<reference evidence="4" key="1">
    <citation type="submission" date="2016-10" db="EMBL/GenBank/DDBJ databases">
        <authorList>
            <person name="Varghese N."/>
            <person name="Submissions S."/>
        </authorList>
    </citation>
    <scope>NUCLEOTIDE SEQUENCE [LARGE SCALE GENOMIC DNA]</scope>
    <source>
        <strain evidence="4">DSM 45843</strain>
    </source>
</reference>
<feature type="signal peptide" evidence="2">
    <location>
        <begin position="1"/>
        <end position="25"/>
    </location>
</feature>
<dbReference type="EMBL" id="FNIR01000009">
    <property type="protein sequence ID" value="SDP01112.1"/>
    <property type="molecule type" value="Genomic_DNA"/>
</dbReference>
<gene>
    <name evidence="3" type="ORF">SAMN05660199_02999</name>
</gene>
<dbReference type="PROSITE" id="PS51257">
    <property type="entry name" value="PROKAR_LIPOPROTEIN"/>
    <property type="match status" value="1"/>
</dbReference>
<organism evidence="3 4">
    <name type="scientific">Klenkia soli</name>
    <dbReference type="NCBI Taxonomy" id="1052260"/>
    <lineage>
        <taxon>Bacteria</taxon>
        <taxon>Bacillati</taxon>
        <taxon>Actinomycetota</taxon>
        <taxon>Actinomycetes</taxon>
        <taxon>Geodermatophilales</taxon>
        <taxon>Geodermatophilaceae</taxon>
        <taxon>Klenkia</taxon>
    </lineage>
</organism>
<dbReference type="RefSeq" id="WP_207500623.1">
    <property type="nucleotide sequence ID" value="NZ_FNIR01000009.1"/>
</dbReference>
<evidence type="ECO:0000256" key="2">
    <source>
        <dbReference type="SAM" id="SignalP"/>
    </source>
</evidence>
<feature type="chain" id="PRO_5038807323" description="Htaa protein" evidence="2">
    <location>
        <begin position="26"/>
        <end position="238"/>
    </location>
</feature>
<keyword evidence="4" id="KW-1185">Reference proteome</keyword>
<accession>A0A1H0P7T9</accession>
<dbReference type="AlphaFoldDB" id="A0A1H0P7T9"/>
<sequence>MNITKTAVKRTAVAGVALTAALTMAACSSDSGSDTSSTSTSAAAATESTVTNPEPIATIPAIQPGGDTSVALDQGFLDALTSLNITPGVIGTATLADGALDFPITGGTATVYPKDSGYRPFVQGAIFHQGSGISLTAGENVIQLENFVVVPSKPAILFADVSVNGTLAAASFPLFNLNGSTLEPITVDSAGNAILTGTKVEVSPAAAEFLNTTLGAPGAVPDNFLVGVATLTVPTAAG</sequence>
<proteinExistence type="predicted"/>